<reference evidence="2" key="2">
    <citation type="journal article" date="2023" name="IMA Fungus">
        <title>Comparative genomic study of the Penicillium genus elucidates a diverse pangenome and 15 lateral gene transfer events.</title>
        <authorList>
            <person name="Petersen C."/>
            <person name="Sorensen T."/>
            <person name="Nielsen M.R."/>
            <person name="Sondergaard T.E."/>
            <person name="Sorensen J.L."/>
            <person name="Fitzpatrick D.A."/>
            <person name="Frisvad J.C."/>
            <person name="Nielsen K.L."/>
        </authorList>
    </citation>
    <scope>NUCLEOTIDE SEQUENCE</scope>
    <source>
        <strain evidence="2">IBT 30761</strain>
    </source>
</reference>
<dbReference type="RefSeq" id="XP_056473403.1">
    <property type="nucleotide sequence ID" value="XM_056620037.1"/>
</dbReference>
<organism evidence="2 3">
    <name type="scientific">Penicillium argentinense</name>
    <dbReference type="NCBI Taxonomy" id="1131581"/>
    <lineage>
        <taxon>Eukaryota</taxon>
        <taxon>Fungi</taxon>
        <taxon>Dikarya</taxon>
        <taxon>Ascomycota</taxon>
        <taxon>Pezizomycotina</taxon>
        <taxon>Eurotiomycetes</taxon>
        <taxon>Eurotiomycetidae</taxon>
        <taxon>Eurotiales</taxon>
        <taxon>Aspergillaceae</taxon>
        <taxon>Penicillium</taxon>
    </lineage>
</organism>
<feature type="compositionally biased region" description="Basic and acidic residues" evidence="1">
    <location>
        <begin position="80"/>
        <end position="94"/>
    </location>
</feature>
<dbReference type="EMBL" id="JAPQKI010000006">
    <property type="protein sequence ID" value="KAJ5095253.1"/>
    <property type="molecule type" value="Genomic_DNA"/>
</dbReference>
<comment type="caution">
    <text evidence="2">The sequence shown here is derived from an EMBL/GenBank/DDBJ whole genome shotgun (WGS) entry which is preliminary data.</text>
</comment>
<sequence length="100" mass="10475">MSHEASQILGDPAPVGSACVRGTVGGFPPGLARRGRKRCQPWDDSAAPLGLVVGGSSAPNSWMDSNRGDWCAMAHRTDQEVRSGGDAEMMRADDTYNGVG</sequence>
<feature type="region of interest" description="Disordered" evidence="1">
    <location>
        <begin position="80"/>
        <end position="100"/>
    </location>
</feature>
<protein>
    <submittedName>
        <fullName evidence="2">Uncharacterized protein</fullName>
    </submittedName>
</protein>
<evidence type="ECO:0000313" key="2">
    <source>
        <dbReference type="EMBL" id="KAJ5095253.1"/>
    </source>
</evidence>
<reference evidence="2" key="1">
    <citation type="submission" date="2022-11" db="EMBL/GenBank/DDBJ databases">
        <authorList>
            <person name="Petersen C."/>
        </authorList>
    </citation>
    <scope>NUCLEOTIDE SEQUENCE</scope>
    <source>
        <strain evidence="2">IBT 30761</strain>
    </source>
</reference>
<evidence type="ECO:0000313" key="3">
    <source>
        <dbReference type="Proteomes" id="UP001149074"/>
    </source>
</evidence>
<name>A0A9W9F7X2_9EURO</name>
<dbReference type="Proteomes" id="UP001149074">
    <property type="component" value="Unassembled WGS sequence"/>
</dbReference>
<gene>
    <name evidence="2" type="ORF">N7532_007544</name>
</gene>
<accession>A0A9W9F7X2</accession>
<evidence type="ECO:0000256" key="1">
    <source>
        <dbReference type="SAM" id="MobiDB-lite"/>
    </source>
</evidence>
<keyword evidence="3" id="KW-1185">Reference proteome</keyword>
<dbReference type="GeneID" id="81359016"/>
<proteinExistence type="predicted"/>
<dbReference type="AlphaFoldDB" id="A0A9W9F7X2"/>